<dbReference type="Proteomes" id="UP001362999">
    <property type="component" value="Unassembled WGS sequence"/>
</dbReference>
<comment type="caution">
    <text evidence="2">The sequence shown here is derived from an EMBL/GenBank/DDBJ whole genome shotgun (WGS) entry which is preliminary data.</text>
</comment>
<keyword evidence="2" id="KW-0863">Zinc-finger</keyword>
<dbReference type="EMBL" id="JAWWNJ010000007">
    <property type="protein sequence ID" value="KAK7052111.1"/>
    <property type="molecule type" value="Genomic_DNA"/>
</dbReference>
<feature type="domain" description="Transcription factor IIIC putative zinc-finger" evidence="1">
    <location>
        <begin position="565"/>
        <end position="662"/>
    </location>
</feature>
<keyword evidence="2" id="KW-0862">Zinc</keyword>
<dbReference type="PANTHER" id="PTHR15496:SF2">
    <property type="entry name" value="GENERAL TRANSCRIPTION FACTOR 3C POLYPEPTIDE 4"/>
    <property type="match status" value="1"/>
</dbReference>
<dbReference type="Pfam" id="PF12660">
    <property type="entry name" value="zf-TFIIIC"/>
    <property type="match status" value="1"/>
</dbReference>
<dbReference type="InterPro" id="IPR024764">
    <property type="entry name" value="TFIIIC_Znf"/>
</dbReference>
<dbReference type="GO" id="GO:0004402">
    <property type="term" value="F:histone acetyltransferase activity"/>
    <property type="evidence" value="ECO:0007669"/>
    <property type="project" value="InterPro"/>
</dbReference>
<dbReference type="AlphaFoldDB" id="A0AAW0DJY1"/>
<name>A0AAW0DJY1_9AGAR</name>
<dbReference type="PANTHER" id="PTHR15496">
    <property type="entry name" value="GENERAL TRANSCRIPTION FACTOR 3C POLYPEPTIDE 4 FAMILY"/>
    <property type="match status" value="1"/>
</dbReference>
<reference evidence="2 3" key="1">
    <citation type="journal article" date="2024" name="J Genomics">
        <title>Draft genome sequencing and assembly of Favolaschia claudopus CIRM-BRFM 2984 isolated from oak limbs.</title>
        <authorList>
            <person name="Navarro D."/>
            <person name="Drula E."/>
            <person name="Chaduli D."/>
            <person name="Cazenave R."/>
            <person name="Ahrendt S."/>
            <person name="Wang J."/>
            <person name="Lipzen A."/>
            <person name="Daum C."/>
            <person name="Barry K."/>
            <person name="Grigoriev I.V."/>
            <person name="Favel A."/>
            <person name="Rosso M.N."/>
            <person name="Martin F."/>
        </authorList>
    </citation>
    <scope>NUCLEOTIDE SEQUENCE [LARGE SCALE GENOMIC DNA]</scope>
    <source>
        <strain evidence="2 3">CIRM-BRFM 2984</strain>
    </source>
</reference>
<evidence type="ECO:0000313" key="3">
    <source>
        <dbReference type="Proteomes" id="UP001362999"/>
    </source>
</evidence>
<gene>
    <name evidence="2" type="ORF">R3P38DRAFT_2858621</name>
</gene>
<dbReference type="InterPro" id="IPR044230">
    <property type="entry name" value="GTF3C4"/>
</dbReference>
<dbReference type="GO" id="GO:0000127">
    <property type="term" value="C:transcription factor TFIIIC complex"/>
    <property type="evidence" value="ECO:0007669"/>
    <property type="project" value="InterPro"/>
</dbReference>
<organism evidence="2 3">
    <name type="scientific">Favolaschia claudopus</name>
    <dbReference type="NCBI Taxonomy" id="2862362"/>
    <lineage>
        <taxon>Eukaryota</taxon>
        <taxon>Fungi</taxon>
        <taxon>Dikarya</taxon>
        <taxon>Basidiomycota</taxon>
        <taxon>Agaricomycotina</taxon>
        <taxon>Agaricomycetes</taxon>
        <taxon>Agaricomycetidae</taxon>
        <taxon>Agaricales</taxon>
        <taxon>Marasmiineae</taxon>
        <taxon>Mycenaceae</taxon>
        <taxon>Favolaschia</taxon>
    </lineage>
</organism>
<accession>A0AAW0DJY1</accession>
<evidence type="ECO:0000313" key="2">
    <source>
        <dbReference type="EMBL" id="KAK7052111.1"/>
    </source>
</evidence>
<evidence type="ECO:0000259" key="1">
    <source>
        <dbReference type="Pfam" id="PF12660"/>
    </source>
</evidence>
<dbReference type="GO" id="GO:0008270">
    <property type="term" value="F:zinc ion binding"/>
    <property type="evidence" value="ECO:0007669"/>
    <property type="project" value="UniProtKB-KW"/>
</dbReference>
<dbReference type="GO" id="GO:0006384">
    <property type="term" value="P:transcription initiation at RNA polymerase III promoter"/>
    <property type="evidence" value="ECO:0007669"/>
    <property type="project" value="InterPro"/>
</dbReference>
<keyword evidence="3" id="KW-1185">Reference proteome</keyword>
<keyword evidence="2" id="KW-0479">Metal-binding</keyword>
<proteinExistence type="predicted"/>
<protein>
    <submittedName>
        <fullName evidence="2">Zinc-finger of transcription factor IIIC complex-domain-containing protein</fullName>
    </submittedName>
</protein>
<sequence length="666" mass="74826">MPANTFCCPIYTSLTVPVVACVPSATAFQWSADGQAYHGLNFEPTTAIKAVPGKQDGVEPIGWYRTLIQFDRAVEYLWPEHSQDWSAISLGSVDIALWAVTLVSEQYICRSRVHLKCIVAALTSSMDVFDITPFLLNHFSEESNAVRSTKITDIIRRKRYILVPRQADFGLTPTPLLNGSLLVAGNRAGMLMFFRPLNAPHLRPPFGLDLFIRLEIDNAPHEVCPADQRPCTALQWVEISGSLILVYHKVGVIYLWRPSKHGRRMVRLARFADALVLCLFDGSFHVVHKRSQTNPSWIPTDPEDDISTQKLSLTARSIFTRAEVGPVDAELENRVSGMTSYDGSATVTWVHDYKHDSKHNSIFLVARLWDDTNDEGLLQNLSDILQNCRCSSGFSPAHLLRPIFYNLHPKKLNQLLPRVLNILAPDIVDHSTNINIEPWTGELTPEMRKEFRDSLARHLYGFDVMLSLRMRLSLADFAWKKRDHCGQTAQTLLNAVSHRVLRTIIRHVQAVVPCIKRKFSPNDVPFVLRLVIQAFLSNSPDDLKSDGQRLTDALHNTDLVESVQDTGLNEACPACGEDVPLQTITNGVCPRGHSWTRCSISTFILSTPRVQTCVGCSRKAFLPPSRRDASTTEEWLPEAGRGWIVEELLEAVHRCLFCGNSFVSML</sequence>